<name>W6AMH9_9MOLU</name>
<gene>
    <name evidence="1" type="ORF">P344_05325</name>
</gene>
<reference evidence="1 2" key="1">
    <citation type="submission" date="2013-09" db="EMBL/GenBank/DDBJ databases">
        <title>Complete genome sequence of Spiroplasma mirum suckling mouse cataract agent.</title>
        <authorList>
            <person name="Landry C.A."/>
            <person name="Bastian F.O."/>
            <person name="Thune R.L."/>
        </authorList>
    </citation>
    <scope>NUCLEOTIDE SEQUENCE [LARGE SCALE GENOMIC DNA]</scope>
    <source>
        <strain evidence="1 2">SMCA</strain>
    </source>
</reference>
<accession>W6AMH9</accession>
<proteinExistence type="predicted"/>
<dbReference type="AlphaFoldDB" id="W6AMH9"/>
<protein>
    <submittedName>
        <fullName evidence="1">Uncharacterized protein</fullName>
    </submittedName>
</protein>
<keyword evidence="2" id="KW-1185">Reference proteome</keyword>
<dbReference type="Proteomes" id="UP000019260">
    <property type="component" value="Chromosome"/>
</dbReference>
<dbReference type="KEGG" id="smia:P344_05325"/>
<dbReference type="EMBL" id="CP006720">
    <property type="protein sequence ID" value="AHI58387.1"/>
    <property type="molecule type" value="Genomic_DNA"/>
</dbReference>
<evidence type="ECO:0000313" key="2">
    <source>
        <dbReference type="Proteomes" id="UP000019260"/>
    </source>
</evidence>
<evidence type="ECO:0000313" key="1">
    <source>
        <dbReference type="EMBL" id="AHI58387.1"/>
    </source>
</evidence>
<dbReference type="STRING" id="838561.P344_05325"/>
<sequence>MIKLYNTDYDYIINDPLSSFQIFPNNWCHVAMSSNILHTTNSFLKVNNVRKEVQCQVVGVQESYDRSRIFLGQTYANKIMGYNLTSDEQTNTKAWFNDILDKFNKFPFKINPAFNSTFDFEGKTSINVKTTTTSRFIYNLSLD</sequence>
<dbReference type="PATRIC" id="fig|838561.3.peg.1022"/>
<dbReference type="HOGENOM" id="CLU_1804981_0_0_14"/>
<organism evidence="1 2">
    <name type="scientific">Spiroplasma mirum ATCC 29335</name>
    <dbReference type="NCBI Taxonomy" id="838561"/>
    <lineage>
        <taxon>Bacteria</taxon>
        <taxon>Bacillati</taxon>
        <taxon>Mycoplasmatota</taxon>
        <taxon>Mollicutes</taxon>
        <taxon>Entomoplasmatales</taxon>
        <taxon>Spiroplasmataceae</taxon>
        <taxon>Spiroplasma</taxon>
    </lineage>
</organism>